<keyword evidence="2" id="KW-0472">Membrane</keyword>
<dbReference type="Proteomes" id="UP000242525">
    <property type="component" value="Unassembled WGS sequence"/>
</dbReference>
<feature type="transmembrane region" description="Helical" evidence="2">
    <location>
        <begin position="439"/>
        <end position="467"/>
    </location>
</feature>
<dbReference type="InterPro" id="IPR040241">
    <property type="entry name" value="TRP_Flc/Pkd2-like"/>
</dbReference>
<dbReference type="Pfam" id="PF06011">
    <property type="entry name" value="TRP"/>
    <property type="match status" value="1"/>
</dbReference>
<evidence type="ECO:0000313" key="4">
    <source>
        <dbReference type="EMBL" id="CDO57439.1"/>
    </source>
</evidence>
<sequence>MAAVALIVSGLSSATNSSGGGGGVTSTAPMPTGAEGHAAGAANAPVASGPGTNVAAGGWHPPGITEFFSMLQGIAISGMYTLNYPKAYRSFSQNVGWSTGVITWAGMQDSIDKFRNNTGGNLTASSYQRLQETTLVYRDSTNANQTDITINSNPTTNQTTQLVRRLLMARADGMTDSEAPGDQKKYVSIVTGIKAYVEKLTVPSTNTFMTLLIWWAIIAGICIIAILSVKLFIEIWSIKGNKNNKFEGFRKRFHIFLALTLVRLVLIFYGIWVLYCFYQFKIGDAWGTRLIAGLVFGIMTLVLIGFAVRITILARRASKFHGGLEYLFSHKPWLQNYGLFYDQFKIKYWWCFIPSLLASFGRNAFVALGYGNGLVQVIGQIVIDVLLTLLYIFLLPFNTKMGNGINIAIQVVRLISLCLLLTFAVQFNLDQILATGIGMALIVVQAIMTVLLAVLIMINACVGLINMTCGNRIKKKKAKKEKQKRQAEGRLSFDDENLTSRTTSRTSRNEKTGFHESIHSMETSIQTSTASTNDDKNPVITTSTPLYIPTATTPNNTNGKDSVRRVSEELYQQPETRSEQQVQPKNNFGQLKLSPTPSHAASNRSREQQLLSTRSNGSSPRSIKNNDNTQANTQFIFDETNSEVDLPFTLSPQGFVFIESLDQPHQQ</sequence>
<proteinExistence type="predicted"/>
<feature type="transmembrane region" description="Helical" evidence="2">
    <location>
        <begin position="253"/>
        <end position="278"/>
    </location>
</feature>
<keyword evidence="2" id="KW-1133">Transmembrane helix</keyword>
<evidence type="ECO:0000256" key="2">
    <source>
        <dbReference type="SAM" id="Phobius"/>
    </source>
</evidence>
<dbReference type="GO" id="GO:0016020">
    <property type="term" value="C:membrane"/>
    <property type="evidence" value="ECO:0007669"/>
    <property type="project" value="TreeGrafter"/>
</dbReference>
<feature type="compositionally biased region" description="Polar residues" evidence="1">
    <location>
        <begin position="520"/>
        <end position="532"/>
    </location>
</feature>
<keyword evidence="2" id="KW-0812">Transmembrane</keyword>
<feature type="compositionally biased region" description="Polar residues" evidence="1">
    <location>
        <begin position="539"/>
        <end position="560"/>
    </location>
</feature>
<reference evidence="4" key="1">
    <citation type="submission" date="2014-03" db="EMBL/GenBank/DDBJ databases">
        <authorList>
            <person name="Casaregola S."/>
        </authorList>
    </citation>
    <scope>NUCLEOTIDE SEQUENCE [LARGE SCALE GENOMIC DNA]</scope>
    <source>
        <strain evidence="4">CLIB 918</strain>
    </source>
</reference>
<comment type="caution">
    <text evidence="4">The sequence shown here is derived from an EMBL/GenBank/DDBJ whole genome shotgun (WGS) entry which is preliminary data.</text>
</comment>
<dbReference type="GO" id="GO:0055085">
    <property type="term" value="P:transmembrane transport"/>
    <property type="evidence" value="ECO:0007669"/>
    <property type="project" value="TreeGrafter"/>
</dbReference>
<feature type="compositionally biased region" description="Low complexity" evidence="1">
    <location>
        <begin position="25"/>
        <end position="45"/>
    </location>
</feature>
<feature type="region of interest" description="Disordered" evidence="1">
    <location>
        <begin position="476"/>
        <end position="628"/>
    </location>
</feature>
<name>A0A0J9XJC6_GEOCN</name>
<organism evidence="4 5">
    <name type="scientific">Geotrichum candidum</name>
    <name type="common">Oospora lactis</name>
    <name type="synonym">Dipodascus geotrichum</name>
    <dbReference type="NCBI Taxonomy" id="1173061"/>
    <lineage>
        <taxon>Eukaryota</taxon>
        <taxon>Fungi</taxon>
        <taxon>Dikarya</taxon>
        <taxon>Ascomycota</taxon>
        <taxon>Saccharomycotina</taxon>
        <taxon>Dipodascomycetes</taxon>
        <taxon>Dipodascales</taxon>
        <taxon>Dipodascaceae</taxon>
        <taxon>Geotrichum</taxon>
    </lineage>
</organism>
<dbReference type="InterPro" id="IPR010308">
    <property type="entry name" value="TRP_C"/>
</dbReference>
<keyword evidence="5" id="KW-1185">Reference proteome</keyword>
<evidence type="ECO:0000259" key="3">
    <source>
        <dbReference type="Pfam" id="PF06011"/>
    </source>
</evidence>
<dbReference type="EMBL" id="CCBN010000021">
    <property type="protein sequence ID" value="CDO57439.1"/>
    <property type="molecule type" value="Genomic_DNA"/>
</dbReference>
<feature type="compositionally biased region" description="Polar residues" evidence="1">
    <location>
        <begin position="573"/>
        <end position="628"/>
    </location>
</feature>
<feature type="transmembrane region" description="Helical" evidence="2">
    <location>
        <begin position="377"/>
        <end position="395"/>
    </location>
</feature>
<feature type="transmembrane region" description="Helical" evidence="2">
    <location>
        <begin position="212"/>
        <end position="233"/>
    </location>
</feature>
<dbReference type="PANTHER" id="PTHR31145">
    <property type="entry name" value="INTEGRAL MEMBRANE PROTEIN (AFU_ORTHOLOGUE AFUA_7G01610)"/>
    <property type="match status" value="1"/>
</dbReference>
<feature type="transmembrane region" description="Helical" evidence="2">
    <location>
        <begin position="290"/>
        <end position="312"/>
    </location>
</feature>
<dbReference type="GO" id="GO:0009272">
    <property type="term" value="P:fungal-type cell wall biogenesis"/>
    <property type="evidence" value="ECO:0007669"/>
    <property type="project" value="TreeGrafter"/>
</dbReference>
<accession>A0A0J9XJC6</accession>
<feature type="compositionally biased region" description="Basic and acidic residues" evidence="1">
    <location>
        <begin position="484"/>
        <end position="493"/>
    </location>
</feature>
<dbReference type="OrthoDB" id="2115177at2759"/>
<dbReference type="AlphaFoldDB" id="A0A0J9XJC6"/>
<feature type="transmembrane region" description="Helical" evidence="2">
    <location>
        <begin position="348"/>
        <end position="371"/>
    </location>
</feature>
<dbReference type="STRING" id="1173061.A0A0J9XJC6"/>
<feature type="region of interest" description="Disordered" evidence="1">
    <location>
        <begin position="14"/>
        <end position="45"/>
    </location>
</feature>
<feature type="compositionally biased region" description="Basic and acidic residues" evidence="1">
    <location>
        <begin position="507"/>
        <end position="519"/>
    </location>
</feature>
<feature type="domain" description="TRP C-terminal" evidence="3">
    <location>
        <begin position="62"/>
        <end position="482"/>
    </location>
</feature>
<evidence type="ECO:0000313" key="5">
    <source>
        <dbReference type="Proteomes" id="UP000242525"/>
    </source>
</evidence>
<dbReference type="PANTHER" id="PTHR31145:SF5">
    <property type="entry name" value="DUF907 DOMAIN PROTEIN (AFU_ORTHOLOGUE AFUA_2G06100)"/>
    <property type="match status" value="1"/>
</dbReference>
<evidence type="ECO:0000256" key="1">
    <source>
        <dbReference type="SAM" id="MobiDB-lite"/>
    </source>
</evidence>
<feature type="transmembrane region" description="Helical" evidence="2">
    <location>
        <begin position="407"/>
        <end position="427"/>
    </location>
</feature>
<protein>
    <submittedName>
        <fullName evidence="4">Similar to Saccharomyces cerevisiae YAL053W FLC2 Putative FAD transporter, required for uptake of FAD into endoplasmic reticulum</fullName>
    </submittedName>
</protein>
<gene>
    <name evidence="4" type="ORF">BN980_GECA21s01264g</name>
</gene>